<evidence type="ECO:0000313" key="3">
    <source>
        <dbReference type="Proteomes" id="UP000298663"/>
    </source>
</evidence>
<accession>A0A4U5LV40</accession>
<keyword evidence="1" id="KW-0732">Signal</keyword>
<evidence type="ECO:0000313" key="2">
    <source>
        <dbReference type="EMBL" id="TKR59999.1"/>
    </source>
</evidence>
<name>A0A4U5LV40_STECR</name>
<proteinExistence type="predicted"/>
<sequence>MARTLRLLPLVAFTALFLGPQISSAASIESPRSQQLEKKNSEVFRVLRVVPETADQLFALKRLHQNATALKVSRFNVFP</sequence>
<gene>
    <name evidence="2" type="ORF">L596_029595</name>
</gene>
<organism evidence="2 3">
    <name type="scientific">Steinernema carpocapsae</name>
    <name type="common">Entomopathogenic nematode</name>
    <dbReference type="NCBI Taxonomy" id="34508"/>
    <lineage>
        <taxon>Eukaryota</taxon>
        <taxon>Metazoa</taxon>
        <taxon>Ecdysozoa</taxon>
        <taxon>Nematoda</taxon>
        <taxon>Chromadorea</taxon>
        <taxon>Rhabditida</taxon>
        <taxon>Tylenchina</taxon>
        <taxon>Panagrolaimomorpha</taxon>
        <taxon>Strongyloidoidea</taxon>
        <taxon>Steinernematidae</taxon>
        <taxon>Steinernema</taxon>
    </lineage>
</organism>
<dbReference type="Proteomes" id="UP000298663">
    <property type="component" value="Unassembled WGS sequence"/>
</dbReference>
<dbReference type="AlphaFoldDB" id="A0A4U5LV40"/>
<reference evidence="2 3" key="2">
    <citation type="journal article" date="2019" name="G3 (Bethesda)">
        <title>Hybrid Assembly of the Genome of the Entomopathogenic Nematode Steinernema carpocapsae Identifies the X-Chromosome.</title>
        <authorList>
            <person name="Serra L."/>
            <person name="Macchietto M."/>
            <person name="Macias-Munoz A."/>
            <person name="McGill C.J."/>
            <person name="Rodriguez I.M."/>
            <person name="Rodriguez B."/>
            <person name="Murad R."/>
            <person name="Mortazavi A."/>
        </authorList>
    </citation>
    <scope>NUCLEOTIDE SEQUENCE [LARGE SCALE GENOMIC DNA]</scope>
    <source>
        <strain evidence="2 3">ALL</strain>
    </source>
</reference>
<feature type="chain" id="PRO_5020600436" evidence="1">
    <location>
        <begin position="26"/>
        <end position="79"/>
    </location>
</feature>
<evidence type="ECO:0000256" key="1">
    <source>
        <dbReference type="SAM" id="SignalP"/>
    </source>
</evidence>
<protein>
    <submittedName>
        <fullName evidence="2">Uncharacterized protein</fullName>
    </submittedName>
</protein>
<dbReference type="EMBL" id="AZBU02000012">
    <property type="protein sequence ID" value="TKR59999.1"/>
    <property type="molecule type" value="Genomic_DNA"/>
</dbReference>
<reference evidence="2 3" key="1">
    <citation type="journal article" date="2015" name="Genome Biol.">
        <title>Comparative genomics of Steinernema reveals deeply conserved gene regulatory networks.</title>
        <authorList>
            <person name="Dillman A.R."/>
            <person name="Macchietto M."/>
            <person name="Porter C.F."/>
            <person name="Rogers A."/>
            <person name="Williams B."/>
            <person name="Antoshechkin I."/>
            <person name="Lee M.M."/>
            <person name="Goodwin Z."/>
            <person name="Lu X."/>
            <person name="Lewis E.E."/>
            <person name="Goodrich-Blair H."/>
            <person name="Stock S.P."/>
            <person name="Adams B.J."/>
            <person name="Sternberg P.W."/>
            <person name="Mortazavi A."/>
        </authorList>
    </citation>
    <scope>NUCLEOTIDE SEQUENCE [LARGE SCALE GENOMIC DNA]</scope>
    <source>
        <strain evidence="2 3">ALL</strain>
    </source>
</reference>
<feature type="signal peptide" evidence="1">
    <location>
        <begin position="1"/>
        <end position="25"/>
    </location>
</feature>
<keyword evidence="3" id="KW-1185">Reference proteome</keyword>
<comment type="caution">
    <text evidence="2">The sequence shown here is derived from an EMBL/GenBank/DDBJ whole genome shotgun (WGS) entry which is preliminary data.</text>
</comment>